<comment type="caution">
    <text evidence="1">The sequence shown here is derived from an EMBL/GenBank/DDBJ whole genome shotgun (WGS) entry which is preliminary data.</text>
</comment>
<organism evidence="1 2">
    <name type="scientific">Melia azedarach</name>
    <name type="common">Chinaberry tree</name>
    <dbReference type="NCBI Taxonomy" id="155640"/>
    <lineage>
        <taxon>Eukaryota</taxon>
        <taxon>Viridiplantae</taxon>
        <taxon>Streptophyta</taxon>
        <taxon>Embryophyta</taxon>
        <taxon>Tracheophyta</taxon>
        <taxon>Spermatophyta</taxon>
        <taxon>Magnoliopsida</taxon>
        <taxon>eudicotyledons</taxon>
        <taxon>Gunneridae</taxon>
        <taxon>Pentapetalae</taxon>
        <taxon>rosids</taxon>
        <taxon>malvids</taxon>
        <taxon>Sapindales</taxon>
        <taxon>Meliaceae</taxon>
        <taxon>Melia</taxon>
    </lineage>
</organism>
<accession>A0ACC1Y993</accession>
<sequence length="325" mass="37174">MDYEIGNIKYDEAKLIKILQEFILNSRGVKLFTCSWIPQNKEPKALIFICHGYAMECSITMNSTAVRLVNAGFACYGIDYEGHGKSAGLTAYVNNFDDLVDDCSYYFTNICEKKENKEKMRYLLGESMGGAMVLFLQRKKPDYFDGAVLVAPMCKIAENVRPHPLVINVLTKLCKFIPTWKIVPGQDIIDVAFKETEKRKEIRANPYCYKGRPRLKTGYELLRISLDLEQRLEEVSIPFIVLHGEDDRVTDKAVSKQLYEVASSSDKTIKLYPGMWHGLLYGEPQENIEIVFADIVDWLNDRASMGNSRLEMELKQNNDNLISCK</sequence>
<protein>
    <submittedName>
        <fullName evidence="1">Caffeoylshikimate esterase-like</fullName>
    </submittedName>
</protein>
<proteinExistence type="predicted"/>
<dbReference type="Proteomes" id="UP001164539">
    <property type="component" value="Chromosome 4"/>
</dbReference>
<evidence type="ECO:0000313" key="2">
    <source>
        <dbReference type="Proteomes" id="UP001164539"/>
    </source>
</evidence>
<keyword evidence="2" id="KW-1185">Reference proteome</keyword>
<dbReference type="EMBL" id="CM051397">
    <property type="protein sequence ID" value="KAJ4719798.1"/>
    <property type="molecule type" value="Genomic_DNA"/>
</dbReference>
<name>A0ACC1Y993_MELAZ</name>
<reference evidence="1 2" key="1">
    <citation type="journal article" date="2023" name="Science">
        <title>Complex scaffold remodeling in plant triterpene biosynthesis.</title>
        <authorList>
            <person name="De La Pena R."/>
            <person name="Hodgson H."/>
            <person name="Liu J.C."/>
            <person name="Stephenson M.J."/>
            <person name="Martin A.C."/>
            <person name="Owen C."/>
            <person name="Harkess A."/>
            <person name="Leebens-Mack J."/>
            <person name="Jimenez L.E."/>
            <person name="Osbourn A."/>
            <person name="Sattely E.S."/>
        </authorList>
    </citation>
    <scope>NUCLEOTIDE SEQUENCE [LARGE SCALE GENOMIC DNA]</scope>
    <source>
        <strain evidence="2">cv. JPN11</strain>
        <tissue evidence="1">Leaf</tissue>
    </source>
</reference>
<gene>
    <name evidence="1" type="ORF">OWV82_007722</name>
</gene>
<evidence type="ECO:0000313" key="1">
    <source>
        <dbReference type="EMBL" id="KAJ4719798.1"/>
    </source>
</evidence>